<dbReference type="AlphaFoldDB" id="A0A8X6YG76"/>
<evidence type="ECO:0000313" key="3">
    <source>
        <dbReference type="Proteomes" id="UP000886998"/>
    </source>
</evidence>
<feature type="signal peptide" evidence="1">
    <location>
        <begin position="1"/>
        <end position="18"/>
    </location>
</feature>
<proteinExistence type="predicted"/>
<organism evidence="2 3">
    <name type="scientific">Trichonephila inaurata madagascariensis</name>
    <dbReference type="NCBI Taxonomy" id="2747483"/>
    <lineage>
        <taxon>Eukaryota</taxon>
        <taxon>Metazoa</taxon>
        <taxon>Ecdysozoa</taxon>
        <taxon>Arthropoda</taxon>
        <taxon>Chelicerata</taxon>
        <taxon>Arachnida</taxon>
        <taxon>Araneae</taxon>
        <taxon>Araneomorphae</taxon>
        <taxon>Entelegynae</taxon>
        <taxon>Araneoidea</taxon>
        <taxon>Nephilidae</taxon>
        <taxon>Trichonephila</taxon>
        <taxon>Trichonephila inaurata</taxon>
    </lineage>
</organism>
<keyword evidence="3" id="KW-1185">Reference proteome</keyword>
<keyword evidence="1" id="KW-0732">Signal</keyword>
<accession>A0A8X6YG76</accession>
<sequence>MQLLFLSIVAVLLGSVACKNRCYKEKFESCNQELINGGPETDASFCGYQKKSLHCLIMPAIEVQTEV</sequence>
<evidence type="ECO:0000313" key="2">
    <source>
        <dbReference type="EMBL" id="GFY70037.1"/>
    </source>
</evidence>
<name>A0A8X6YG76_9ARAC</name>
<gene>
    <name evidence="2" type="primary">NCL1_51003</name>
    <name evidence="2" type="ORF">TNIN_109251</name>
</gene>
<dbReference type="EMBL" id="BMAV01017962">
    <property type="protein sequence ID" value="GFY70037.1"/>
    <property type="molecule type" value="Genomic_DNA"/>
</dbReference>
<evidence type="ECO:0000256" key="1">
    <source>
        <dbReference type="SAM" id="SignalP"/>
    </source>
</evidence>
<reference evidence="2" key="1">
    <citation type="submission" date="2020-08" db="EMBL/GenBank/DDBJ databases">
        <title>Multicomponent nature underlies the extraordinary mechanical properties of spider dragline silk.</title>
        <authorList>
            <person name="Kono N."/>
            <person name="Nakamura H."/>
            <person name="Mori M."/>
            <person name="Yoshida Y."/>
            <person name="Ohtoshi R."/>
            <person name="Malay A.D."/>
            <person name="Moran D.A.P."/>
            <person name="Tomita M."/>
            <person name="Numata K."/>
            <person name="Arakawa K."/>
        </authorList>
    </citation>
    <scope>NUCLEOTIDE SEQUENCE</scope>
</reference>
<comment type="caution">
    <text evidence="2">The sequence shown here is derived from an EMBL/GenBank/DDBJ whole genome shotgun (WGS) entry which is preliminary data.</text>
</comment>
<dbReference type="Proteomes" id="UP000886998">
    <property type="component" value="Unassembled WGS sequence"/>
</dbReference>
<dbReference type="OrthoDB" id="10358565at2759"/>
<protein>
    <submittedName>
        <fullName evidence="2">Uncharacterized protein</fullName>
    </submittedName>
</protein>
<feature type="chain" id="PRO_5036450165" evidence="1">
    <location>
        <begin position="19"/>
        <end position="67"/>
    </location>
</feature>